<feature type="non-terminal residue" evidence="1">
    <location>
        <position position="163"/>
    </location>
</feature>
<protein>
    <submittedName>
        <fullName evidence="1">3270_t:CDS:1</fullName>
    </submittedName>
</protein>
<organism evidence="1 2">
    <name type="scientific">Funneliformis geosporum</name>
    <dbReference type="NCBI Taxonomy" id="1117311"/>
    <lineage>
        <taxon>Eukaryota</taxon>
        <taxon>Fungi</taxon>
        <taxon>Fungi incertae sedis</taxon>
        <taxon>Mucoromycota</taxon>
        <taxon>Glomeromycotina</taxon>
        <taxon>Glomeromycetes</taxon>
        <taxon>Glomerales</taxon>
        <taxon>Glomeraceae</taxon>
        <taxon>Funneliformis</taxon>
    </lineage>
</organism>
<dbReference type="EMBL" id="CAMKVN010002642">
    <property type="protein sequence ID" value="CAI2181987.1"/>
    <property type="molecule type" value="Genomic_DNA"/>
</dbReference>
<keyword evidence="2" id="KW-1185">Reference proteome</keyword>
<dbReference type="OrthoDB" id="6109at2759"/>
<sequence length="163" mass="18837">MFLIGYSDIKLDETSQVIGEENVSGKVEKVKEVDIYDKPVSKRSIQQEPNKNDIDKFDDAIEKQNFRLASTLRKIIPFYNVDKYNKVFVNGVKLTWLLKANNNFLRLHPISADDENGDPINDIEQDNLQTNIKYKLLCHEEVKRFVTAICDVKGYLLACVRPK</sequence>
<dbReference type="AlphaFoldDB" id="A0A9W4X2M5"/>
<accession>A0A9W4X2M5</accession>
<dbReference type="Proteomes" id="UP001153678">
    <property type="component" value="Unassembled WGS sequence"/>
</dbReference>
<evidence type="ECO:0000313" key="2">
    <source>
        <dbReference type="Proteomes" id="UP001153678"/>
    </source>
</evidence>
<evidence type="ECO:0000313" key="1">
    <source>
        <dbReference type="EMBL" id="CAI2181987.1"/>
    </source>
</evidence>
<gene>
    <name evidence="1" type="ORF">FWILDA_LOCUS10357</name>
</gene>
<name>A0A9W4X2M5_9GLOM</name>
<reference evidence="1" key="1">
    <citation type="submission" date="2022-08" db="EMBL/GenBank/DDBJ databases">
        <authorList>
            <person name="Kallberg Y."/>
            <person name="Tangrot J."/>
            <person name="Rosling A."/>
        </authorList>
    </citation>
    <scope>NUCLEOTIDE SEQUENCE</scope>
    <source>
        <strain evidence="1">Wild A</strain>
    </source>
</reference>
<proteinExistence type="predicted"/>
<comment type="caution">
    <text evidence="1">The sequence shown here is derived from an EMBL/GenBank/DDBJ whole genome shotgun (WGS) entry which is preliminary data.</text>
</comment>